<accession>A0AA36F7Z4</accession>
<sequence>MLCGIKMGSMIESDKSEQTRPDNKKFEASSMNEQTQINHRSSPCKLNNSNIIQSPKTSCGSPEPVQSLNQVSQPNSPFVKTNVRSNQKQKESDNFLVSQSGVSPSNSLSSMDDIPRNFYDDVNNTKTRKLDKGPFITQDDPKESVSNGLFQTMEELDQELQALSNQWQQVFNDLQKFEKYYSNRLDNLIIKAENLEHTWTTKKEILAQKLKSLSQNFEI</sequence>
<dbReference type="EMBL" id="OX597822">
    <property type="protein sequence ID" value="CAI9727730.1"/>
    <property type="molecule type" value="Genomic_DNA"/>
</dbReference>
<dbReference type="AlphaFoldDB" id="A0AA36F7Z4"/>
<keyword evidence="1" id="KW-0175">Coiled coil</keyword>
<evidence type="ECO:0000313" key="3">
    <source>
        <dbReference type="EMBL" id="CAI9727730.1"/>
    </source>
</evidence>
<evidence type="ECO:0000313" key="4">
    <source>
        <dbReference type="Proteomes" id="UP001162480"/>
    </source>
</evidence>
<evidence type="ECO:0000256" key="1">
    <source>
        <dbReference type="SAM" id="Coils"/>
    </source>
</evidence>
<feature type="compositionally biased region" description="Polar residues" evidence="2">
    <location>
        <begin position="29"/>
        <end position="86"/>
    </location>
</feature>
<gene>
    <name evidence="3" type="ORF">OCTVUL_1B010032</name>
</gene>
<protein>
    <submittedName>
        <fullName evidence="3">Uncharacterized protein</fullName>
    </submittedName>
</protein>
<name>A0AA36F7Z4_OCTVU</name>
<organism evidence="3 4">
    <name type="scientific">Octopus vulgaris</name>
    <name type="common">Common octopus</name>
    <dbReference type="NCBI Taxonomy" id="6645"/>
    <lineage>
        <taxon>Eukaryota</taxon>
        <taxon>Metazoa</taxon>
        <taxon>Spiralia</taxon>
        <taxon>Lophotrochozoa</taxon>
        <taxon>Mollusca</taxon>
        <taxon>Cephalopoda</taxon>
        <taxon>Coleoidea</taxon>
        <taxon>Octopodiformes</taxon>
        <taxon>Octopoda</taxon>
        <taxon>Incirrata</taxon>
        <taxon>Octopodidae</taxon>
        <taxon>Octopus</taxon>
    </lineage>
</organism>
<feature type="compositionally biased region" description="Basic and acidic residues" evidence="2">
    <location>
        <begin position="12"/>
        <end position="27"/>
    </location>
</feature>
<feature type="region of interest" description="Disordered" evidence="2">
    <location>
        <begin position="1"/>
        <end position="116"/>
    </location>
</feature>
<dbReference type="Proteomes" id="UP001162480">
    <property type="component" value="Chromosome 9"/>
</dbReference>
<feature type="compositionally biased region" description="Polar residues" evidence="2">
    <location>
        <begin position="95"/>
        <end position="110"/>
    </location>
</feature>
<reference evidence="3" key="1">
    <citation type="submission" date="2023-08" db="EMBL/GenBank/DDBJ databases">
        <authorList>
            <person name="Alioto T."/>
            <person name="Alioto T."/>
            <person name="Gomez Garrido J."/>
        </authorList>
    </citation>
    <scope>NUCLEOTIDE SEQUENCE</scope>
</reference>
<evidence type="ECO:0000256" key="2">
    <source>
        <dbReference type="SAM" id="MobiDB-lite"/>
    </source>
</evidence>
<keyword evidence="4" id="KW-1185">Reference proteome</keyword>
<feature type="coiled-coil region" evidence="1">
    <location>
        <begin position="146"/>
        <end position="173"/>
    </location>
</feature>
<proteinExistence type="predicted"/>